<reference evidence="1 2" key="1">
    <citation type="journal article" date="2018" name="Sci. Rep.">
        <title>Genomic signatures of local adaptation to the degree of environmental predictability in rotifers.</title>
        <authorList>
            <person name="Franch-Gras L."/>
            <person name="Hahn C."/>
            <person name="Garcia-Roger E.M."/>
            <person name="Carmona M.J."/>
            <person name="Serra M."/>
            <person name="Gomez A."/>
        </authorList>
    </citation>
    <scope>NUCLEOTIDE SEQUENCE [LARGE SCALE GENOMIC DNA]</scope>
    <source>
        <strain evidence="1">HYR1</strain>
    </source>
</reference>
<accession>A0A3M7RL96</accession>
<proteinExistence type="predicted"/>
<gene>
    <name evidence="1" type="ORF">BpHYR1_014384</name>
</gene>
<organism evidence="1 2">
    <name type="scientific">Brachionus plicatilis</name>
    <name type="common">Marine rotifer</name>
    <name type="synonym">Brachionus muelleri</name>
    <dbReference type="NCBI Taxonomy" id="10195"/>
    <lineage>
        <taxon>Eukaryota</taxon>
        <taxon>Metazoa</taxon>
        <taxon>Spiralia</taxon>
        <taxon>Gnathifera</taxon>
        <taxon>Rotifera</taxon>
        <taxon>Eurotatoria</taxon>
        <taxon>Monogononta</taxon>
        <taxon>Pseudotrocha</taxon>
        <taxon>Ploima</taxon>
        <taxon>Brachionidae</taxon>
        <taxon>Brachionus</taxon>
    </lineage>
</organism>
<comment type="caution">
    <text evidence="1">The sequence shown here is derived from an EMBL/GenBank/DDBJ whole genome shotgun (WGS) entry which is preliminary data.</text>
</comment>
<protein>
    <submittedName>
        <fullName evidence="1">Uncharacterized protein</fullName>
    </submittedName>
</protein>
<dbReference type="EMBL" id="REGN01003146">
    <property type="protein sequence ID" value="RNA24311.1"/>
    <property type="molecule type" value="Genomic_DNA"/>
</dbReference>
<dbReference type="Proteomes" id="UP000276133">
    <property type="component" value="Unassembled WGS sequence"/>
</dbReference>
<keyword evidence="2" id="KW-1185">Reference proteome</keyword>
<dbReference type="AlphaFoldDB" id="A0A3M7RL96"/>
<name>A0A3M7RL96_BRAPC</name>
<evidence type="ECO:0000313" key="1">
    <source>
        <dbReference type="EMBL" id="RNA24311.1"/>
    </source>
</evidence>
<evidence type="ECO:0000313" key="2">
    <source>
        <dbReference type="Proteomes" id="UP000276133"/>
    </source>
</evidence>
<sequence length="87" mass="9873">MGNCLLKPHITDSIKMVDEHLVTIDREIKNADSNNPIQGTWIINGKLVSPNDGSNNLSEEQKRSLEEARGSLIENQNLNEYDNYKTF</sequence>